<proteinExistence type="predicted"/>
<name>A0A5C5WB19_9BACT</name>
<reference evidence="1 2" key="1">
    <citation type="submission" date="2019-02" db="EMBL/GenBank/DDBJ databases">
        <title>Deep-cultivation of Planctomycetes and their phenomic and genomic characterization uncovers novel biology.</title>
        <authorList>
            <person name="Wiegand S."/>
            <person name="Jogler M."/>
            <person name="Boedeker C."/>
            <person name="Pinto D."/>
            <person name="Vollmers J."/>
            <person name="Rivas-Marin E."/>
            <person name="Kohn T."/>
            <person name="Peeters S.H."/>
            <person name="Heuer A."/>
            <person name="Rast P."/>
            <person name="Oberbeckmann S."/>
            <person name="Bunk B."/>
            <person name="Jeske O."/>
            <person name="Meyerdierks A."/>
            <person name="Storesund J.E."/>
            <person name="Kallscheuer N."/>
            <person name="Luecker S."/>
            <person name="Lage O.M."/>
            <person name="Pohl T."/>
            <person name="Merkel B.J."/>
            <person name="Hornburger P."/>
            <person name="Mueller R.-W."/>
            <person name="Bruemmer F."/>
            <person name="Labrenz M."/>
            <person name="Spormann A.M."/>
            <person name="Op Den Camp H."/>
            <person name="Overmann J."/>
            <person name="Amann R."/>
            <person name="Jetten M.S.M."/>
            <person name="Mascher T."/>
            <person name="Medema M.H."/>
            <person name="Devos D.P."/>
            <person name="Kaster A.-K."/>
            <person name="Ovreas L."/>
            <person name="Rohde M."/>
            <person name="Galperin M.Y."/>
            <person name="Jogler C."/>
        </authorList>
    </citation>
    <scope>NUCLEOTIDE SEQUENCE [LARGE SCALE GENOMIC DNA]</scope>
    <source>
        <strain evidence="1 2">Pla22</strain>
    </source>
</reference>
<dbReference type="AlphaFoldDB" id="A0A5C5WB19"/>
<gene>
    <name evidence="1" type="ORF">Pla22_52370</name>
</gene>
<dbReference type="Proteomes" id="UP000316598">
    <property type="component" value="Unassembled WGS sequence"/>
</dbReference>
<organism evidence="1 2">
    <name type="scientific">Rubripirellula amarantea</name>
    <dbReference type="NCBI Taxonomy" id="2527999"/>
    <lineage>
        <taxon>Bacteria</taxon>
        <taxon>Pseudomonadati</taxon>
        <taxon>Planctomycetota</taxon>
        <taxon>Planctomycetia</taxon>
        <taxon>Pirellulales</taxon>
        <taxon>Pirellulaceae</taxon>
        <taxon>Rubripirellula</taxon>
    </lineage>
</organism>
<evidence type="ECO:0000313" key="2">
    <source>
        <dbReference type="Proteomes" id="UP000316598"/>
    </source>
</evidence>
<dbReference type="EMBL" id="SJPI01000006">
    <property type="protein sequence ID" value="TWT47870.1"/>
    <property type="molecule type" value="Genomic_DNA"/>
</dbReference>
<comment type="caution">
    <text evidence="1">The sequence shown here is derived from an EMBL/GenBank/DDBJ whole genome shotgun (WGS) entry which is preliminary data.</text>
</comment>
<keyword evidence="2" id="KW-1185">Reference proteome</keyword>
<evidence type="ECO:0000313" key="1">
    <source>
        <dbReference type="EMBL" id="TWT47870.1"/>
    </source>
</evidence>
<accession>A0A5C5WB19</accession>
<protein>
    <submittedName>
        <fullName evidence="1">Uncharacterized protein</fullName>
    </submittedName>
</protein>
<sequence>MQRRTGGQFIRLLASPSPVPSLLHTSLIRSRSESEPARCHDVHGFSLTRKMSQRHNWANDKLVCNNKAAAR</sequence>